<reference evidence="3" key="1">
    <citation type="submission" date="2020-10" db="EMBL/GenBank/DDBJ databases">
        <title>Genome Sequence of Monilinia vaccinii-corymbosi Sheds Light on Mummy Berry Disease Infection of Blueberry and Mating Type.</title>
        <authorList>
            <person name="Yow A.G."/>
            <person name="Zhang Y."/>
            <person name="Bansal K."/>
            <person name="Eacker S.M."/>
            <person name="Sullivan S."/>
            <person name="Liachko I."/>
            <person name="Cubeta M.A."/>
            <person name="Rollins J.A."/>
            <person name="Ashrafi H."/>
        </authorList>
    </citation>
    <scope>NUCLEOTIDE SEQUENCE</scope>
    <source>
        <strain evidence="3">RL-1</strain>
    </source>
</reference>
<keyword evidence="4" id="KW-1185">Reference proteome</keyword>
<sequence>MAKLSSVLFVSASLLVSVTNAASGFLKSCDVGTLGYIAPKISISCGGVTKQLDMNTCIGNVGGKLVWGKTGFSGACRNCAISKNSLCCGECDEYGPPGNTKYGPPGNTINHNTCVTADDGIGYDSKKEELYC</sequence>
<feature type="signal peptide" evidence="1">
    <location>
        <begin position="1"/>
        <end position="21"/>
    </location>
</feature>
<proteinExistence type="predicted"/>
<accession>A0A8A3NZN1</accession>
<dbReference type="Gene3D" id="2.30.60.10">
    <property type="entry name" value="Cyanovirin-N"/>
    <property type="match status" value="1"/>
</dbReference>
<dbReference type="SUPFAM" id="SSF51322">
    <property type="entry name" value="Cyanovirin-N"/>
    <property type="match status" value="1"/>
</dbReference>
<gene>
    <name evidence="3" type="ORF">DSL72_004602</name>
</gene>
<dbReference type="OrthoDB" id="2947935at2759"/>
<dbReference type="Pfam" id="PF08881">
    <property type="entry name" value="CVNH"/>
    <property type="match status" value="1"/>
</dbReference>
<evidence type="ECO:0000256" key="1">
    <source>
        <dbReference type="SAM" id="SignalP"/>
    </source>
</evidence>
<dbReference type="AlphaFoldDB" id="A0A8A3NZN1"/>
<organism evidence="3 4">
    <name type="scientific">Monilinia vaccinii-corymbosi</name>
    <dbReference type="NCBI Taxonomy" id="61207"/>
    <lineage>
        <taxon>Eukaryota</taxon>
        <taxon>Fungi</taxon>
        <taxon>Dikarya</taxon>
        <taxon>Ascomycota</taxon>
        <taxon>Pezizomycotina</taxon>
        <taxon>Leotiomycetes</taxon>
        <taxon>Helotiales</taxon>
        <taxon>Sclerotiniaceae</taxon>
        <taxon>Monilinia</taxon>
    </lineage>
</organism>
<evidence type="ECO:0000313" key="4">
    <source>
        <dbReference type="Proteomes" id="UP000672032"/>
    </source>
</evidence>
<dbReference type="InterPro" id="IPR011058">
    <property type="entry name" value="Cyanovirin-N"/>
</dbReference>
<evidence type="ECO:0000259" key="2">
    <source>
        <dbReference type="Pfam" id="PF08881"/>
    </source>
</evidence>
<protein>
    <recommendedName>
        <fullName evidence="2">Cyanovirin-N domain-containing protein</fullName>
    </recommendedName>
</protein>
<dbReference type="InterPro" id="IPR036673">
    <property type="entry name" value="Cyanovirin-N_sf"/>
</dbReference>
<name>A0A8A3NZN1_9HELO</name>
<feature type="domain" description="Cyanovirin-N" evidence="2">
    <location>
        <begin position="48"/>
        <end position="120"/>
    </location>
</feature>
<dbReference type="Proteomes" id="UP000672032">
    <property type="component" value="Chromosome 1"/>
</dbReference>
<feature type="chain" id="PRO_5032875035" description="Cyanovirin-N domain-containing protein" evidence="1">
    <location>
        <begin position="22"/>
        <end position="132"/>
    </location>
</feature>
<keyword evidence="1" id="KW-0732">Signal</keyword>
<evidence type="ECO:0000313" key="3">
    <source>
        <dbReference type="EMBL" id="QSZ30082.1"/>
    </source>
</evidence>
<dbReference type="EMBL" id="CP063405">
    <property type="protein sequence ID" value="QSZ30082.1"/>
    <property type="molecule type" value="Genomic_DNA"/>
</dbReference>